<comment type="caution">
    <text evidence="2">The sequence shown here is derived from an EMBL/GenBank/DDBJ whole genome shotgun (WGS) entry which is preliminary data.</text>
</comment>
<dbReference type="EMBL" id="SLXH01000029">
    <property type="protein sequence ID" value="TCP14631.1"/>
    <property type="molecule type" value="Genomic_DNA"/>
</dbReference>
<name>A0A4R2N3N4_9BURK</name>
<dbReference type="InterPro" id="IPR029068">
    <property type="entry name" value="Glyas_Bleomycin-R_OHBP_Dase"/>
</dbReference>
<dbReference type="Pfam" id="PF13669">
    <property type="entry name" value="Glyoxalase_4"/>
    <property type="match status" value="1"/>
</dbReference>
<sequence>MAVNGVNRIIVAVRDLERSKSYYSGLLGAHFYEANWTGEPFGIEVAISWNAGIELCAPIPGRERNCALTPFLDQQGEGILNVVFNVANADDALQRAKAADIQTINAVDYTQAEIDEHLSGLFSRYKEYFLNTGAQCGYGITLGQFETKG</sequence>
<dbReference type="Proteomes" id="UP000295182">
    <property type="component" value="Unassembled WGS sequence"/>
</dbReference>
<reference evidence="2 3" key="1">
    <citation type="submission" date="2019-03" db="EMBL/GenBank/DDBJ databases">
        <title>Genomic Encyclopedia of Type Strains, Phase IV (KMG-IV): sequencing the most valuable type-strain genomes for metagenomic binning, comparative biology and taxonomic classification.</title>
        <authorList>
            <person name="Goeker M."/>
        </authorList>
    </citation>
    <scope>NUCLEOTIDE SEQUENCE [LARGE SCALE GENOMIC DNA]</scope>
    <source>
        <strain evidence="2 3">DSM 1837</strain>
    </source>
</reference>
<keyword evidence="2" id="KW-0223">Dioxygenase</keyword>
<dbReference type="RefSeq" id="WP_119014911.1">
    <property type="nucleotide sequence ID" value="NZ_QXNC01000069.1"/>
</dbReference>
<gene>
    <name evidence="2" type="ORF">EV674_1292</name>
</gene>
<feature type="domain" description="VOC" evidence="1">
    <location>
        <begin position="5"/>
        <end position="145"/>
    </location>
</feature>
<evidence type="ECO:0000259" key="1">
    <source>
        <dbReference type="PROSITE" id="PS51819"/>
    </source>
</evidence>
<accession>A0A4R2N3N4</accession>
<proteinExistence type="predicted"/>
<dbReference type="PROSITE" id="PS51819">
    <property type="entry name" value="VOC"/>
    <property type="match status" value="1"/>
</dbReference>
<dbReference type="OrthoDB" id="9180364at2"/>
<keyword evidence="3" id="KW-1185">Reference proteome</keyword>
<evidence type="ECO:0000313" key="2">
    <source>
        <dbReference type="EMBL" id="TCP14631.1"/>
    </source>
</evidence>
<evidence type="ECO:0000313" key="3">
    <source>
        <dbReference type="Proteomes" id="UP000295182"/>
    </source>
</evidence>
<dbReference type="Gene3D" id="3.10.180.10">
    <property type="entry name" value="2,3-Dihydroxybiphenyl 1,2-Dioxygenase, domain 1"/>
    <property type="match status" value="1"/>
</dbReference>
<keyword evidence="2" id="KW-0560">Oxidoreductase</keyword>
<protein>
    <submittedName>
        <fullName evidence="2">Glyoxalase/bleomycin resistance protein/dioxygenase superfamily protein</fullName>
    </submittedName>
</protein>
<dbReference type="AlphaFoldDB" id="A0A4R2N3N4"/>
<organism evidence="2 3">
    <name type="scientific">Simplicispira metamorpha</name>
    <dbReference type="NCBI Taxonomy" id="80881"/>
    <lineage>
        <taxon>Bacteria</taxon>
        <taxon>Pseudomonadati</taxon>
        <taxon>Pseudomonadota</taxon>
        <taxon>Betaproteobacteria</taxon>
        <taxon>Burkholderiales</taxon>
        <taxon>Comamonadaceae</taxon>
        <taxon>Simplicispira</taxon>
    </lineage>
</organism>
<dbReference type="GO" id="GO:0051213">
    <property type="term" value="F:dioxygenase activity"/>
    <property type="evidence" value="ECO:0007669"/>
    <property type="project" value="UniProtKB-KW"/>
</dbReference>
<dbReference type="InterPro" id="IPR037523">
    <property type="entry name" value="VOC_core"/>
</dbReference>
<dbReference type="SUPFAM" id="SSF54593">
    <property type="entry name" value="Glyoxalase/Bleomycin resistance protein/Dihydroxybiphenyl dioxygenase"/>
    <property type="match status" value="1"/>
</dbReference>